<reference evidence="9 10" key="1">
    <citation type="submission" date="2019-03" db="EMBL/GenBank/DDBJ databases">
        <title>Genomic Encyclopedia of Type Strains, Phase IV (KMG-IV): sequencing the most valuable type-strain genomes for metagenomic binning, comparative biology and taxonomic classification.</title>
        <authorList>
            <person name="Goeker M."/>
        </authorList>
    </citation>
    <scope>NUCLEOTIDE SEQUENCE [LARGE SCALE GENOMIC DNA]</scope>
    <source>
        <strain evidence="9 10">LX-B</strain>
    </source>
</reference>
<dbReference type="Proteomes" id="UP000295008">
    <property type="component" value="Unassembled WGS sequence"/>
</dbReference>
<dbReference type="Pfam" id="PF02653">
    <property type="entry name" value="BPD_transp_2"/>
    <property type="match status" value="1"/>
</dbReference>
<evidence type="ECO:0000256" key="7">
    <source>
        <dbReference type="ARBA" id="ARBA00023136"/>
    </source>
</evidence>
<protein>
    <submittedName>
        <fullName evidence="9">Erythritol ABC transporter membrane protein</fullName>
    </submittedName>
</protein>
<keyword evidence="2" id="KW-0813">Transport</keyword>
<evidence type="ECO:0000256" key="2">
    <source>
        <dbReference type="ARBA" id="ARBA00022448"/>
    </source>
</evidence>
<evidence type="ECO:0000256" key="4">
    <source>
        <dbReference type="ARBA" id="ARBA00022519"/>
    </source>
</evidence>
<feature type="transmembrane region" description="Helical" evidence="8">
    <location>
        <begin position="241"/>
        <end position="258"/>
    </location>
</feature>
<keyword evidence="10" id="KW-1185">Reference proteome</keyword>
<comment type="caution">
    <text evidence="9">The sequence shown here is derived from an EMBL/GenBank/DDBJ whole genome shotgun (WGS) entry which is preliminary data.</text>
</comment>
<dbReference type="GO" id="GO:0022857">
    <property type="term" value="F:transmembrane transporter activity"/>
    <property type="evidence" value="ECO:0007669"/>
    <property type="project" value="InterPro"/>
</dbReference>
<evidence type="ECO:0000256" key="3">
    <source>
        <dbReference type="ARBA" id="ARBA00022475"/>
    </source>
</evidence>
<feature type="transmembrane region" description="Helical" evidence="8">
    <location>
        <begin position="278"/>
        <end position="308"/>
    </location>
</feature>
<evidence type="ECO:0000256" key="6">
    <source>
        <dbReference type="ARBA" id="ARBA00022989"/>
    </source>
</evidence>
<dbReference type="RefSeq" id="WP_132016318.1">
    <property type="nucleotide sequence ID" value="NZ_SLUN01000035.1"/>
</dbReference>
<dbReference type="InterPro" id="IPR001851">
    <property type="entry name" value="ABC_transp_permease"/>
</dbReference>
<feature type="transmembrane region" description="Helical" evidence="8">
    <location>
        <begin position="109"/>
        <end position="134"/>
    </location>
</feature>
<comment type="subcellular location">
    <subcellularLocation>
        <location evidence="1">Cell membrane</location>
        <topology evidence="1">Multi-pass membrane protein</topology>
    </subcellularLocation>
</comment>
<keyword evidence="7 8" id="KW-0472">Membrane</keyword>
<keyword evidence="3" id="KW-1003">Cell membrane</keyword>
<feature type="transmembrane region" description="Helical" evidence="8">
    <location>
        <begin position="59"/>
        <end position="78"/>
    </location>
</feature>
<dbReference type="CDD" id="cd06579">
    <property type="entry name" value="TM_PBP1_transp_AraH_like"/>
    <property type="match status" value="1"/>
</dbReference>
<feature type="transmembrane region" description="Helical" evidence="8">
    <location>
        <begin position="21"/>
        <end position="47"/>
    </location>
</feature>
<keyword evidence="5 8" id="KW-0812">Transmembrane</keyword>
<evidence type="ECO:0000256" key="5">
    <source>
        <dbReference type="ARBA" id="ARBA00022692"/>
    </source>
</evidence>
<sequence length="354" mass="37457">MNAITQPEVKRDSRQKISLGMILLKARTFIALIILTIVFSIVAPNFFSTNNLILVAKHVTLYALLGIGMTFVIVSGGIDLSVGSIVGLTGMFAGGLIYEGLVLPMFGVAIYFNIFMVMLLAVLLGVLVGAVNGILISRFKVAPFIVTLGTMYIARGFALLRSGGETFPNLIGEPELGNTGFPVLGAGNFLGIPISIWILIVIGLIAAYIFKKTPLGWHIFAVGGNQRAAELSGVRVNRVKLFVYMFSGFCSALVGLIVSSQLVASHPATGESWEMNAIAAAVLGGTSMAGGIGTIGGTIVGAFVIGVLNDGMVMIGISEFWQMVIKGLVIILAVIVDQFQRNLQSKLALMNKEA</sequence>
<name>A0A4R1R5Q8_HYDET</name>
<proteinExistence type="predicted"/>
<evidence type="ECO:0000256" key="1">
    <source>
        <dbReference type="ARBA" id="ARBA00004651"/>
    </source>
</evidence>
<dbReference type="GO" id="GO:0005886">
    <property type="term" value="C:plasma membrane"/>
    <property type="evidence" value="ECO:0007669"/>
    <property type="project" value="UniProtKB-SubCell"/>
</dbReference>
<feature type="transmembrane region" description="Helical" evidence="8">
    <location>
        <begin position="141"/>
        <end position="160"/>
    </location>
</feature>
<feature type="transmembrane region" description="Helical" evidence="8">
    <location>
        <begin position="320"/>
        <end position="340"/>
    </location>
</feature>
<accession>A0A4R1R5Q8</accession>
<gene>
    <name evidence="9" type="ORF">EDC14_103520</name>
</gene>
<evidence type="ECO:0000313" key="9">
    <source>
        <dbReference type="EMBL" id="TCL60861.1"/>
    </source>
</evidence>
<dbReference type="PANTHER" id="PTHR32196:SF21">
    <property type="entry name" value="ABC TRANSPORTER PERMEASE PROTEIN YPHD-RELATED"/>
    <property type="match status" value="1"/>
</dbReference>
<dbReference type="OrthoDB" id="9813906at2"/>
<keyword evidence="6 8" id="KW-1133">Transmembrane helix</keyword>
<dbReference type="PANTHER" id="PTHR32196">
    <property type="entry name" value="ABC TRANSPORTER PERMEASE PROTEIN YPHD-RELATED-RELATED"/>
    <property type="match status" value="1"/>
</dbReference>
<evidence type="ECO:0000256" key="8">
    <source>
        <dbReference type="SAM" id="Phobius"/>
    </source>
</evidence>
<keyword evidence="4" id="KW-0997">Cell inner membrane</keyword>
<feature type="transmembrane region" description="Helical" evidence="8">
    <location>
        <begin position="189"/>
        <end position="210"/>
    </location>
</feature>
<organism evidence="9 10">
    <name type="scientific">Hydrogenispora ethanolica</name>
    <dbReference type="NCBI Taxonomy" id="1082276"/>
    <lineage>
        <taxon>Bacteria</taxon>
        <taxon>Bacillati</taxon>
        <taxon>Bacillota</taxon>
        <taxon>Hydrogenispora</taxon>
    </lineage>
</organism>
<dbReference type="EMBL" id="SLUN01000035">
    <property type="protein sequence ID" value="TCL60861.1"/>
    <property type="molecule type" value="Genomic_DNA"/>
</dbReference>
<evidence type="ECO:0000313" key="10">
    <source>
        <dbReference type="Proteomes" id="UP000295008"/>
    </source>
</evidence>
<dbReference type="AlphaFoldDB" id="A0A4R1R5Q8"/>
<feature type="transmembrane region" description="Helical" evidence="8">
    <location>
        <begin position="85"/>
        <end position="103"/>
    </location>
</feature>